<name>A0ABR9JYL4_9ACTN</name>
<gene>
    <name evidence="2" type="ORF">H4W34_005510</name>
</gene>
<keyword evidence="3" id="KW-1185">Reference proteome</keyword>
<reference evidence="2 3" key="1">
    <citation type="submission" date="2020-10" db="EMBL/GenBank/DDBJ databases">
        <title>Sequencing the genomes of 1000 actinobacteria strains.</title>
        <authorList>
            <person name="Klenk H.-P."/>
        </authorList>
    </citation>
    <scope>NUCLEOTIDE SEQUENCE [LARGE SCALE GENOMIC DNA]</scope>
    <source>
        <strain evidence="2 3">DSM 46744</strain>
    </source>
</reference>
<evidence type="ECO:0000313" key="2">
    <source>
        <dbReference type="EMBL" id="MBE1535677.1"/>
    </source>
</evidence>
<dbReference type="Gene3D" id="3.40.190.10">
    <property type="entry name" value="Periplasmic binding protein-like II"/>
    <property type="match status" value="1"/>
</dbReference>
<dbReference type="Proteomes" id="UP000627838">
    <property type="component" value="Unassembled WGS sequence"/>
</dbReference>
<evidence type="ECO:0000313" key="3">
    <source>
        <dbReference type="Proteomes" id="UP000627838"/>
    </source>
</evidence>
<sequence length="124" mass="13192">MLVEWASGAHTVNTRRGWPAGPMDARLAEAGPGRRPAATVPTVAAGLFDVRESGPLGFAAERLHRRPVQGLGLVWVPVSLEPPLVPSRPWRGMPATTPIPPPHGCGSASGLWSAAWPRARRGRE</sequence>
<accession>A0ABR9JYL4</accession>
<comment type="caution">
    <text evidence="2">The sequence shown here is derived from an EMBL/GenBank/DDBJ whole genome shotgun (WGS) entry which is preliminary data.</text>
</comment>
<evidence type="ECO:0000256" key="1">
    <source>
        <dbReference type="SAM" id="MobiDB-lite"/>
    </source>
</evidence>
<feature type="region of interest" description="Disordered" evidence="1">
    <location>
        <begin position="16"/>
        <end position="37"/>
    </location>
</feature>
<feature type="region of interest" description="Disordered" evidence="1">
    <location>
        <begin position="91"/>
        <end position="124"/>
    </location>
</feature>
<dbReference type="RefSeq" id="WP_192761831.1">
    <property type="nucleotide sequence ID" value="NZ_JADBDZ010000001.1"/>
</dbReference>
<protein>
    <submittedName>
        <fullName evidence="2">Uncharacterized protein</fullName>
    </submittedName>
</protein>
<organism evidence="2 3">
    <name type="scientific">Actinomadura algeriensis</name>
    <dbReference type="NCBI Taxonomy" id="1679523"/>
    <lineage>
        <taxon>Bacteria</taxon>
        <taxon>Bacillati</taxon>
        <taxon>Actinomycetota</taxon>
        <taxon>Actinomycetes</taxon>
        <taxon>Streptosporangiales</taxon>
        <taxon>Thermomonosporaceae</taxon>
        <taxon>Actinomadura</taxon>
    </lineage>
</organism>
<proteinExistence type="predicted"/>
<dbReference type="EMBL" id="JADBDZ010000001">
    <property type="protein sequence ID" value="MBE1535677.1"/>
    <property type="molecule type" value="Genomic_DNA"/>
</dbReference>